<dbReference type="Proteomes" id="UP001328107">
    <property type="component" value="Unassembled WGS sequence"/>
</dbReference>
<protein>
    <recommendedName>
        <fullName evidence="3">C2H2-type domain-containing protein</fullName>
    </recommendedName>
</protein>
<comment type="caution">
    <text evidence="1">The sequence shown here is derived from an EMBL/GenBank/DDBJ whole genome shotgun (WGS) entry which is preliminary data.</text>
</comment>
<evidence type="ECO:0000313" key="1">
    <source>
        <dbReference type="EMBL" id="GMR44028.1"/>
    </source>
</evidence>
<proteinExistence type="predicted"/>
<evidence type="ECO:0000313" key="2">
    <source>
        <dbReference type="Proteomes" id="UP001328107"/>
    </source>
</evidence>
<dbReference type="AlphaFoldDB" id="A0AAN5CAD6"/>
<accession>A0AAN5CAD6</accession>
<feature type="non-terminal residue" evidence="1">
    <location>
        <position position="1"/>
    </location>
</feature>
<gene>
    <name evidence="1" type="ORF">PMAYCL1PPCAC_14224</name>
</gene>
<keyword evidence="2" id="KW-1185">Reference proteome</keyword>
<dbReference type="EMBL" id="BTRK01000003">
    <property type="protein sequence ID" value="GMR44028.1"/>
    <property type="molecule type" value="Genomic_DNA"/>
</dbReference>
<name>A0AAN5CAD6_9BILA</name>
<sequence length="117" mass="13534">KSMKMDNEETNNDMGKNELECPECEYRSRSVDAWEKHLIRKHSTTAALAGYLLRCDCGHESYSKVHSYKCEISNFTVILKGKGPIRRLTDPVMTPQIFLTQTYPKTPFGFILRRTTK</sequence>
<evidence type="ECO:0008006" key="3">
    <source>
        <dbReference type="Google" id="ProtNLM"/>
    </source>
</evidence>
<organism evidence="1 2">
    <name type="scientific">Pristionchus mayeri</name>
    <dbReference type="NCBI Taxonomy" id="1317129"/>
    <lineage>
        <taxon>Eukaryota</taxon>
        <taxon>Metazoa</taxon>
        <taxon>Ecdysozoa</taxon>
        <taxon>Nematoda</taxon>
        <taxon>Chromadorea</taxon>
        <taxon>Rhabditida</taxon>
        <taxon>Rhabditina</taxon>
        <taxon>Diplogasteromorpha</taxon>
        <taxon>Diplogasteroidea</taxon>
        <taxon>Neodiplogasteridae</taxon>
        <taxon>Pristionchus</taxon>
    </lineage>
</organism>
<reference evidence="2" key="1">
    <citation type="submission" date="2022-10" db="EMBL/GenBank/DDBJ databases">
        <title>Genome assembly of Pristionchus species.</title>
        <authorList>
            <person name="Yoshida K."/>
            <person name="Sommer R.J."/>
        </authorList>
    </citation>
    <scope>NUCLEOTIDE SEQUENCE [LARGE SCALE GENOMIC DNA]</scope>
    <source>
        <strain evidence="2">RS5460</strain>
    </source>
</reference>